<keyword evidence="3" id="KW-0809">Transit peptide</keyword>
<dbReference type="CDD" id="cd02016">
    <property type="entry name" value="TPP_E1_OGDC_like"/>
    <property type="match status" value="1"/>
</dbReference>
<evidence type="ECO:0000313" key="7">
    <source>
        <dbReference type="EMBL" id="CAB3384655.1"/>
    </source>
</evidence>
<keyword evidence="8" id="KW-1185">Reference proteome</keyword>
<dbReference type="Proteomes" id="UP000494165">
    <property type="component" value="Unassembled WGS sequence"/>
</dbReference>
<dbReference type="InterPro" id="IPR029061">
    <property type="entry name" value="THDP-binding"/>
</dbReference>
<dbReference type="AlphaFoldDB" id="A0A8S1DUV7"/>
<dbReference type="InterPro" id="IPR031717">
    <property type="entry name" value="ODO-1/KGD_C"/>
</dbReference>
<evidence type="ECO:0000256" key="1">
    <source>
        <dbReference type="ARBA" id="ARBA00001964"/>
    </source>
</evidence>
<evidence type="ECO:0000256" key="2">
    <source>
        <dbReference type="ARBA" id="ARBA00006936"/>
    </source>
</evidence>
<dbReference type="SMART" id="SM00861">
    <property type="entry name" value="Transket_pyr"/>
    <property type="match status" value="1"/>
</dbReference>
<dbReference type="InterPro" id="IPR011603">
    <property type="entry name" value="2oxoglutarate_DH_E1"/>
</dbReference>
<dbReference type="Gene3D" id="1.10.287.1150">
    <property type="entry name" value="TPP helical domain"/>
    <property type="match status" value="1"/>
</dbReference>
<protein>
    <recommendedName>
        <fullName evidence="6">Transketolase-like pyrimidine-binding domain-containing protein</fullName>
    </recommendedName>
</protein>
<dbReference type="InterPro" id="IPR005475">
    <property type="entry name" value="Transketolase-like_Pyr-bd"/>
</dbReference>
<dbReference type="NCBIfam" id="NF006914">
    <property type="entry name" value="PRK09404.1"/>
    <property type="match status" value="1"/>
</dbReference>
<dbReference type="PIRSF" id="PIRSF000157">
    <property type="entry name" value="Oxoglu_dh_E1"/>
    <property type="match status" value="1"/>
</dbReference>
<dbReference type="PANTHER" id="PTHR23152:SF4">
    <property type="entry name" value="2-OXOADIPATE DEHYDROGENASE COMPLEX COMPONENT E1"/>
    <property type="match status" value="1"/>
</dbReference>
<dbReference type="Gene3D" id="3.40.50.12470">
    <property type="match status" value="1"/>
</dbReference>
<comment type="similarity">
    <text evidence="2">Belongs to the alpha-ketoglutarate dehydrogenase family.</text>
</comment>
<dbReference type="NCBIfam" id="NF008907">
    <property type="entry name" value="PRK12270.1"/>
    <property type="match status" value="1"/>
</dbReference>
<keyword evidence="5" id="KW-0786">Thiamine pyrophosphate</keyword>
<evidence type="ECO:0000256" key="4">
    <source>
        <dbReference type="ARBA" id="ARBA00023002"/>
    </source>
</evidence>
<comment type="cofactor">
    <cofactor evidence="1">
        <name>thiamine diphosphate</name>
        <dbReference type="ChEBI" id="CHEBI:58937"/>
    </cofactor>
</comment>
<evidence type="ECO:0000259" key="6">
    <source>
        <dbReference type="SMART" id="SM00861"/>
    </source>
</evidence>
<dbReference type="Gene3D" id="3.40.50.11610">
    <property type="entry name" value="Multifunctional 2-oxoglutarate metabolism enzyme, C-terminal domain"/>
    <property type="match status" value="1"/>
</dbReference>
<dbReference type="OrthoDB" id="413077at2759"/>
<dbReference type="InterPro" id="IPR001017">
    <property type="entry name" value="DH_E1"/>
</dbReference>
<proteinExistence type="inferred from homology"/>
<dbReference type="Pfam" id="PF00676">
    <property type="entry name" value="E1_dh"/>
    <property type="match status" value="1"/>
</dbReference>
<sequence>MLKLLSFEIAHKNAVLNVGRHLFARNYQTHTGVYGYKPRPKRDFQIAHEVLAARSSQPNFCRLVAAYREHAHKQAEINPVALSPIRPLKELEPERFGLYNDDIVKTPGILNGPSSECSVAEAIHFLEYVYSKTISAEFSYLENEEEREWFAEEMEDKVPMDIPLDAKKAIAEELIKSQVFDRFMASKFPTVKRYGAEGAEAMVAFFQELFYMSARDEIEQIVLCMPHRGRLNLLTGMFNFPPAALFRKLKGQFEFPASAQATGDVISHLTSTTNLEIDGKSLHLTMLFCPSHLEAVNPVSMGKTRARQQTVGDGAYSKDESKQWSDKVLNVQVHGDAAFAGQGVNQETLNMTTVPHFEVGGSVHLVVNNQIGFSTPGPRGRSSRYCCDLAKMVSAPVIHVNGNDPEMVFRATQIAFRYQRQFRKDVFIDMNCFRRWGHNEVDDPTFTNPIQYKIIDKQRSVPDLYVEKLEESGLFSAEEASGVSKKYYDWLNNQLKLADNYEPQASYLTGPWSQVCQADAAITTWDTGVSANLLKFVGHKSVSYPQDFEIHPHLLKTFVQGRLRKIQEENQIDWATAEALAVGSLLYEGYDVRICGQDVGRGTFAQRHAMLVDQETNDTYIPLNEMDPEQKGHLEVANSILSEEAVLGFEYGMSIESPKRLAIWEAQFGDFFNGAQIQIDTFIASGETKWVTCSGLVMLLPHGYDGAGPEHSSCRLERFLQLSDSNEDKPDGDNVNMHIVHPTTPAQYFHLLRRQMLRNFRKPLIVASAKTVLRLPVASSSLAEMAPGTSFKPVLGDLEAEASGKSVNRVVFTSGKHYYGLVGQRKLLDRKDVAIIRVESLCPFPTLELNKQLEKYPRAKSFIWSQEEPRNQGAWNFVQPRFYNLVGKKLAYRGRPTLAAPAVGYGIAHKQQAEEVITSAFSP</sequence>
<dbReference type="InterPro" id="IPR042179">
    <property type="entry name" value="KGD_C_sf"/>
</dbReference>
<evidence type="ECO:0000256" key="3">
    <source>
        <dbReference type="ARBA" id="ARBA00022946"/>
    </source>
</evidence>
<dbReference type="Pfam" id="PF16870">
    <property type="entry name" value="OxoGdeHyase_C"/>
    <property type="match status" value="1"/>
</dbReference>
<comment type="caution">
    <text evidence="7">The sequence shown here is derived from an EMBL/GenBank/DDBJ whole genome shotgun (WGS) entry which is preliminary data.</text>
</comment>
<dbReference type="NCBIfam" id="TIGR00239">
    <property type="entry name" value="2oxo_dh_E1"/>
    <property type="match status" value="1"/>
</dbReference>
<evidence type="ECO:0000256" key="5">
    <source>
        <dbReference type="ARBA" id="ARBA00023052"/>
    </source>
</evidence>
<dbReference type="Gene3D" id="3.40.50.970">
    <property type="match status" value="1"/>
</dbReference>
<organism evidence="7 8">
    <name type="scientific">Cloeon dipterum</name>
    <dbReference type="NCBI Taxonomy" id="197152"/>
    <lineage>
        <taxon>Eukaryota</taxon>
        <taxon>Metazoa</taxon>
        <taxon>Ecdysozoa</taxon>
        <taxon>Arthropoda</taxon>
        <taxon>Hexapoda</taxon>
        <taxon>Insecta</taxon>
        <taxon>Pterygota</taxon>
        <taxon>Palaeoptera</taxon>
        <taxon>Ephemeroptera</taxon>
        <taxon>Pisciforma</taxon>
        <taxon>Baetidae</taxon>
        <taxon>Cloeon</taxon>
    </lineage>
</organism>
<reference evidence="7 8" key="1">
    <citation type="submission" date="2020-04" db="EMBL/GenBank/DDBJ databases">
        <authorList>
            <person name="Alioto T."/>
            <person name="Alioto T."/>
            <person name="Gomez Garrido J."/>
        </authorList>
    </citation>
    <scope>NUCLEOTIDE SEQUENCE [LARGE SCALE GENOMIC DNA]</scope>
</reference>
<dbReference type="PANTHER" id="PTHR23152">
    <property type="entry name" value="2-OXOGLUTARATE DEHYDROGENASE"/>
    <property type="match status" value="1"/>
</dbReference>
<evidence type="ECO:0000313" key="8">
    <source>
        <dbReference type="Proteomes" id="UP000494165"/>
    </source>
</evidence>
<dbReference type="GO" id="GO:0016624">
    <property type="term" value="F:oxidoreductase activity, acting on the aldehyde or oxo group of donors, disulfide as acceptor"/>
    <property type="evidence" value="ECO:0007669"/>
    <property type="project" value="InterPro"/>
</dbReference>
<dbReference type="EMBL" id="CADEPI010000364">
    <property type="protein sequence ID" value="CAB3384655.1"/>
    <property type="molecule type" value="Genomic_DNA"/>
</dbReference>
<accession>A0A8S1DUV7</accession>
<dbReference type="Pfam" id="PF02779">
    <property type="entry name" value="Transket_pyr"/>
    <property type="match status" value="1"/>
</dbReference>
<keyword evidence="4" id="KW-0560">Oxidoreductase</keyword>
<gene>
    <name evidence="7" type="ORF">CLODIP_2_CD10614</name>
</gene>
<dbReference type="GO" id="GO:0030976">
    <property type="term" value="F:thiamine pyrophosphate binding"/>
    <property type="evidence" value="ECO:0007669"/>
    <property type="project" value="InterPro"/>
</dbReference>
<name>A0A8S1DUV7_9INSE</name>
<feature type="domain" description="Transketolase-like pyrimidine-binding" evidence="6">
    <location>
        <begin position="572"/>
        <end position="775"/>
    </location>
</feature>
<dbReference type="SUPFAM" id="SSF52518">
    <property type="entry name" value="Thiamin diphosphate-binding fold (THDP-binding)"/>
    <property type="match status" value="2"/>
</dbReference>